<keyword evidence="3" id="KW-1185">Reference proteome</keyword>
<dbReference type="Proteomes" id="UP000324897">
    <property type="component" value="Chromosome 6"/>
</dbReference>
<accession>A0A5J9WY29</accession>
<feature type="region of interest" description="Disordered" evidence="1">
    <location>
        <begin position="1"/>
        <end position="44"/>
    </location>
</feature>
<evidence type="ECO:0000313" key="3">
    <source>
        <dbReference type="Proteomes" id="UP000324897"/>
    </source>
</evidence>
<feature type="compositionally biased region" description="Basic residues" evidence="1">
    <location>
        <begin position="99"/>
        <end position="114"/>
    </location>
</feature>
<evidence type="ECO:0000256" key="1">
    <source>
        <dbReference type="SAM" id="MobiDB-lite"/>
    </source>
</evidence>
<proteinExistence type="predicted"/>
<name>A0A5J9WY29_9POAL</name>
<dbReference type="EMBL" id="RWGY01000002">
    <property type="protein sequence ID" value="TVU51644.1"/>
    <property type="molecule type" value="Genomic_DNA"/>
</dbReference>
<sequence length="202" mass="22343">MSQEATPTGPADSTVTTAASGIYPSSSSSSDDDDGSSLSDSDSDYELILDDLVEEEIEAEMMEQLLRAAGASRAELRQVAAYREEARVQAEAFRRKVAAHRKAMRKMRRGRCRGHLPAGRCTRRKKDKAEGKSSNKSVKDGDKTNKKRKNYLMLAQHMSWSAKEFVDLLKTDISGYTDAQRAEYFRALDRRSNQLPGGSGGV</sequence>
<protein>
    <submittedName>
        <fullName evidence="2">Uncharacterized protein</fullName>
    </submittedName>
</protein>
<dbReference type="AlphaFoldDB" id="A0A5J9WY29"/>
<feature type="non-terminal residue" evidence="2">
    <location>
        <position position="1"/>
    </location>
</feature>
<comment type="caution">
    <text evidence="2">The sequence shown here is derived from an EMBL/GenBank/DDBJ whole genome shotgun (WGS) entry which is preliminary data.</text>
</comment>
<gene>
    <name evidence="2" type="ORF">EJB05_03084</name>
</gene>
<reference evidence="2 3" key="1">
    <citation type="journal article" date="2019" name="Sci. Rep.">
        <title>A high-quality genome of Eragrostis curvula grass provides insights into Poaceae evolution and supports new strategies to enhance forage quality.</title>
        <authorList>
            <person name="Carballo J."/>
            <person name="Santos B.A.C.M."/>
            <person name="Zappacosta D."/>
            <person name="Garbus I."/>
            <person name="Selva J.P."/>
            <person name="Gallo C.A."/>
            <person name="Diaz A."/>
            <person name="Albertini E."/>
            <person name="Caccamo M."/>
            <person name="Echenique V."/>
        </authorList>
    </citation>
    <scope>NUCLEOTIDE SEQUENCE [LARGE SCALE GENOMIC DNA]</scope>
    <source>
        <strain evidence="3">cv. Victoria</strain>
        <tissue evidence="2">Leaf</tissue>
    </source>
</reference>
<organism evidence="2 3">
    <name type="scientific">Eragrostis curvula</name>
    <name type="common">weeping love grass</name>
    <dbReference type="NCBI Taxonomy" id="38414"/>
    <lineage>
        <taxon>Eukaryota</taxon>
        <taxon>Viridiplantae</taxon>
        <taxon>Streptophyta</taxon>
        <taxon>Embryophyta</taxon>
        <taxon>Tracheophyta</taxon>
        <taxon>Spermatophyta</taxon>
        <taxon>Magnoliopsida</taxon>
        <taxon>Liliopsida</taxon>
        <taxon>Poales</taxon>
        <taxon>Poaceae</taxon>
        <taxon>PACMAD clade</taxon>
        <taxon>Chloridoideae</taxon>
        <taxon>Eragrostideae</taxon>
        <taxon>Eragrostidinae</taxon>
        <taxon>Eragrostis</taxon>
    </lineage>
</organism>
<evidence type="ECO:0000313" key="2">
    <source>
        <dbReference type="EMBL" id="TVU51644.1"/>
    </source>
</evidence>
<feature type="compositionally biased region" description="Polar residues" evidence="1">
    <location>
        <begin position="1"/>
        <end position="19"/>
    </location>
</feature>
<feature type="compositionally biased region" description="Acidic residues" evidence="1">
    <location>
        <begin position="30"/>
        <end position="44"/>
    </location>
</feature>
<feature type="region of interest" description="Disordered" evidence="1">
    <location>
        <begin position="99"/>
        <end position="145"/>
    </location>
</feature>
<feature type="compositionally biased region" description="Basic and acidic residues" evidence="1">
    <location>
        <begin position="127"/>
        <end position="144"/>
    </location>
</feature>
<dbReference type="Gramene" id="TVU51644">
    <property type="protein sequence ID" value="TVU51644"/>
    <property type="gene ID" value="EJB05_03084"/>
</dbReference>